<evidence type="ECO:0000313" key="1">
    <source>
        <dbReference type="EMBL" id="KWF25022.1"/>
    </source>
</evidence>
<dbReference type="AlphaFoldDB" id="A0A132EED6"/>
<accession>A0A132EED6</accession>
<evidence type="ECO:0008006" key="3">
    <source>
        <dbReference type="Google" id="ProtNLM"/>
    </source>
</evidence>
<evidence type="ECO:0000313" key="2">
    <source>
        <dbReference type="Proteomes" id="UP000062912"/>
    </source>
</evidence>
<protein>
    <recommendedName>
        <fullName evidence="3">ATP-dependent serine protease</fullName>
    </recommendedName>
</protein>
<organism evidence="1 2">
    <name type="scientific">Burkholderia pseudomultivorans</name>
    <dbReference type="NCBI Taxonomy" id="1207504"/>
    <lineage>
        <taxon>Bacteria</taxon>
        <taxon>Pseudomonadati</taxon>
        <taxon>Pseudomonadota</taxon>
        <taxon>Betaproteobacteria</taxon>
        <taxon>Burkholderiales</taxon>
        <taxon>Burkholderiaceae</taxon>
        <taxon>Burkholderia</taxon>
        <taxon>Burkholderia cepacia complex</taxon>
    </lineage>
</organism>
<dbReference type="Proteomes" id="UP000062912">
    <property type="component" value="Unassembled WGS sequence"/>
</dbReference>
<gene>
    <name evidence="1" type="ORF">WT56_22295</name>
</gene>
<reference evidence="1 2" key="1">
    <citation type="submission" date="2015-11" db="EMBL/GenBank/DDBJ databases">
        <title>Expanding the genomic diversity of Burkholderia species for the development of highly accurate diagnostics.</title>
        <authorList>
            <person name="Sahl J."/>
            <person name="Keim P."/>
            <person name="Wagner D."/>
        </authorList>
    </citation>
    <scope>NUCLEOTIDE SEQUENCE [LARGE SCALE GENOMIC DNA]</scope>
    <source>
        <strain evidence="1 2">MSMB368WGS</strain>
    </source>
</reference>
<comment type="caution">
    <text evidence="1">The sequence shown here is derived from an EMBL/GenBank/DDBJ whole genome shotgun (WGS) entry which is preliminary data.</text>
</comment>
<dbReference type="EMBL" id="LPJR01000052">
    <property type="protein sequence ID" value="KWF25022.1"/>
    <property type="molecule type" value="Genomic_DNA"/>
</dbReference>
<dbReference type="RefSeq" id="WP_060244412.1">
    <property type="nucleotide sequence ID" value="NZ_LPJR01000052.1"/>
</dbReference>
<name>A0A132EED6_9BURK</name>
<sequence length="283" mass="30248">MHILPKRNIRARETVRGIARARADAHRTTSCRCRQCGFVAFRALEHCPACGRRSWPFEPVQDRAGDARIRHAVRSFDSWSARVARALRNASLRRPSPATAPLLSIATVVLLVGGYVATDRMCRADPTCRPPDASGVTVADARASDDSATLPGDPSLPVLPVPVYPFHSVDAPQLAVDRHGATGAGAQSVRASRSVGTIATAAARSDASLSAPNRALAARACARHADPACTHAAPPASVRTAVWHSPRDPAHRSHALRRVSTHGGHGRRHASNTFEVAKLYRGH</sequence>
<dbReference type="OrthoDB" id="9036030at2"/>
<proteinExistence type="predicted"/>